<dbReference type="Proteomes" id="UP001165143">
    <property type="component" value="Unassembled WGS sequence"/>
</dbReference>
<proteinExistence type="predicted"/>
<accession>A0A9W6ULW5</accession>
<dbReference type="AlphaFoldDB" id="A0A9W6ULW5"/>
<organism evidence="1 2">
    <name type="scientific">Kitasatospora phosalacinea</name>
    <dbReference type="NCBI Taxonomy" id="2065"/>
    <lineage>
        <taxon>Bacteria</taxon>
        <taxon>Bacillati</taxon>
        <taxon>Actinomycetota</taxon>
        <taxon>Actinomycetes</taxon>
        <taxon>Kitasatosporales</taxon>
        <taxon>Streptomycetaceae</taxon>
        <taxon>Kitasatospora</taxon>
    </lineage>
</organism>
<sequence length="243" mass="25768">MTPIELERITAPSYVGAPIGLDPQPLFVSALSDLQARENARRQSDYLRSLKTMQARSLFGLIGRPPARETAPRHVVWHSQGSGKSNTMARVIRAAVHIYDLVMVDGSHRSSSYAELWDDALGGPGDGRESLWHGLQEAALHNSSPAAAGGPEPRNLAAGTYSSRLARLHSGFELAAELAARRSWRPDTPAAPPAGTEDLPQPLAIACGITRLQAPLIPRAPGRPGAAGRFGVGVRGLTVSLAA</sequence>
<protein>
    <submittedName>
        <fullName evidence="1">Uncharacterized protein</fullName>
    </submittedName>
</protein>
<dbReference type="RefSeq" id="WP_158714987.1">
    <property type="nucleotide sequence ID" value="NZ_BSRX01000005.1"/>
</dbReference>
<comment type="caution">
    <text evidence="1">The sequence shown here is derived from an EMBL/GenBank/DDBJ whole genome shotgun (WGS) entry which is preliminary data.</text>
</comment>
<reference evidence="1" key="1">
    <citation type="submission" date="2023-02" db="EMBL/GenBank/DDBJ databases">
        <title>Kitasatospora phosalacinea NBRC 14362.</title>
        <authorList>
            <person name="Ichikawa N."/>
            <person name="Sato H."/>
            <person name="Tonouchi N."/>
        </authorList>
    </citation>
    <scope>NUCLEOTIDE SEQUENCE</scope>
    <source>
        <strain evidence="1">NBRC 14362</strain>
    </source>
</reference>
<dbReference type="OrthoDB" id="9758243at2"/>
<dbReference type="EMBL" id="BSRX01000005">
    <property type="protein sequence ID" value="GLW53039.1"/>
    <property type="molecule type" value="Genomic_DNA"/>
</dbReference>
<name>A0A9W6ULW5_9ACTN</name>
<gene>
    <name evidence="1" type="ORF">Kpho01_10500</name>
</gene>
<evidence type="ECO:0000313" key="1">
    <source>
        <dbReference type="EMBL" id="GLW53039.1"/>
    </source>
</evidence>
<evidence type="ECO:0000313" key="2">
    <source>
        <dbReference type="Proteomes" id="UP001165143"/>
    </source>
</evidence>